<dbReference type="Gene3D" id="3.40.50.300">
    <property type="entry name" value="P-loop containing nucleotide triphosphate hydrolases"/>
    <property type="match status" value="1"/>
</dbReference>
<dbReference type="PANTHER" id="PTHR43776:SF7">
    <property type="entry name" value="D,D-DIPEPTIDE TRANSPORT ATP-BINDING PROTEIN DDPF-RELATED"/>
    <property type="match status" value="1"/>
</dbReference>
<dbReference type="InterPro" id="IPR003593">
    <property type="entry name" value="AAA+_ATPase"/>
</dbReference>
<dbReference type="GO" id="GO:0055085">
    <property type="term" value="P:transmembrane transport"/>
    <property type="evidence" value="ECO:0007669"/>
    <property type="project" value="UniProtKB-ARBA"/>
</dbReference>
<dbReference type="GO" id="GO:0005524">
    <property type="term" value="F:ATP binding"/>
    <property type="evidence" value="ECO:0007669"/>
    <property type="project" value="UniProtKB-KW"/>
</dbReference>
<comment type="similarity">
    <text evidence="1">Belongs to the ABC transporter superfamily.</text>
</comment>
<keyword evidence="3" id="KW-0547">Nucleotide-binding</keyword>
<evidence type="ECO:0000256" key="4">
    <source>
        <dbReference type="ARBA" id="ARBA00022840"/>
    </source>
</evidence>
<dbReference type="GO" id="GO:0016887">
    <property type="term" value="F:ATP hydrolysis activity"/>
    <property type="evidence" value="ECO:0007669"/>
    <property type="project" value="InterPro"/>
</dbReference>
<proteinExistence type="inferred from homology"/>
<protein>
    <submittedName>
        <fullName evidence="6">ABC transporter ATP-binding protein</fullName>
    </submittedName>
</protein>
<evidence type="ECO:0000256" key="3">
    <source>
        <dbReference type="ARBA" id="ARBA00022741"/>
    </source>
</evidence>
<dbReference type="RefSeq" id="WP_094015917.1">
    <property type="nucleotide sequence ID" value="NZ_NMQW01000023.1"/>
</dbReference>
<dbReference type="OrthoDB" id="9806285at2"/>
<dbReference type="InterPro" id="IPR003439">
    <property type="entry name" value="ABC_transporter-like_ATP-bd"/>
</dbReference>
<dbReference type="AlphaFoldDB" id="A0A229UP70"/>
<comment type="caution">
    <text evidence="6">The sequence shown here is derived from an EMBL/GenBank/DDBJ whole genome shotgun (WGS) entry which is preliminary data.</text>
</comment>
<dbReference type="EMBL" id="NMQW01000023">
    <property type="protein sequence ID" value="OXM85154.1"/>
    <property type="molecule type" value="Genomic_DNA"/>
</dbReference>
<evidence type="ECO:0000313" key="6">
    <source>
        <dbReference type="EMBL" id="OXM85154.1"/>
    </source>
</evidence>
<dbReference type="Proteomes" id="UP000215509">
    <property type="component" value="Unassembled WGS sequence"/>
</dbReference>
<keyword evidence="7" id="KW-1185">Reference proteome</keyword>
<organism evidence="6 7">
    <name type="scientific">Paenibacillus rigui</name>
    <dbReference type="NCBI Taxonomy" id="554312"/>
    <lineage>
        <taxon>Bacteria</taxon>
        <taxon>Bacillati</taxon>
        <taxon>Bacillota</taxon>
        <taxon>Bacilli</taxon>
        <taxon>Bacillales</taxon>
        <taxon>Paenibacillaceae</taxon>
        <taxon>Paenibacillus</taxon>
    </lineage>
</organism>
<feature type="domain" description="ABC transporter" evidence="5">
    <location>
        <begin position="3"/>
        <end position="207"/>
    </location>
</feature>
<name>A0A229UP70_9BACL</name>
<keyword evidence="2" id="KW-0813">Transport</keyword>
<sequence>MLLEGHQLGFRYGREAWLFRGMGFSLRSGEIVGLQGPSGCGKSTLARLLGGYDKPQEGRVLLDGKPLPGKGCHPVQLVLQHPEKAINPRWKLRRTIAEGGEPAEGLLEALGIERHWLDRWPGELSGGELQRCCMARALGPETRFLIADEMTAMLDGITQAQIWHAVLDIARRRELGMLVVSHDGPLLERLCSRVIRFPAAEGIVSGT</sequence>
<dbReference type="PROSITE" id="PS50893">
    <property type="entry name" value="ABC_TRANSPORTER_2"/>
    <property type="match status" value="1"/>
</dbReference>
<dbReference type="InterPro" id="IPR050319">
    <property type="entry name" value="ABC_transp_ATP-bind"/>
</dbReference>
<gene>
    <name evidence="6" type="ORF">CF651_16255</name>
</gene>
<evidence type="ECO:0000256" key="2">
    <source>
        <dbReference type="ARBA" id="ARBA00022448"/>
    </source>
</evidence>
<reference evidence="6 7" key="1">
    <citation type="submission" date="2017-07" db="EMBL/GenBank/DDBJ databases">
        <title>Genome sequencing and assembly of Paenibacillus rigui.</title>
        <authorList>
            <person name="Mayilraj S."/>
        </authorList>
    </citation>
    <scope>NUCLEOTIDE SEQUENCE [LARGE SCALE GENOMIC DNA]</scope>
    <source>
        <strain evidence="6 7">JCM 16352</strain>
    </source>
</reference>
<evidence type="ECO:0000256" key="1">
    <source>
        <dbReference type="ARBA" id="ARBA00005417"/>
    </source>
</evidence>
<dbReference type="InterPro" id="IPR027417">
    <property type="entry name" value="P-loop_NTPase"/>
</dbReference>
<evidence type="ECO:0000259" key="5">
    <source>
        <dbReference type="PROSITE" id="PS50893"/>
    </source>
</evidence>
<dbReference type="Pfam" id="PF00005">
    <property type="entry name" value="ABC_tran"/>
    <property type="match status" value="1"/>
</dbReference>
<dbReference type="SUPFAM" id="SSF52540">
    <property type="entry name" value="P-loop containing nucleoside triphosphate hydrolases"/>
    <property type="match status" value="1"/>
</dbReference>
<dbReference type="PANTHER" id="PTHR43776">
    <property type="entry name" value="TRANSPORT ATP-BINDING PROTEIN"/>
    <property type="match status" value="1"/>
</dbReference>
<dbReference type="SMART" id="SM00382">
    <property type="entry name" value="AAA"/>
    <property type="match status" value="1"/>
</dbReference>
<evidence type="ECO:0000313" key="7">
    <source>
        <dbReference type="Proteomes" id="UP000215509"/>
    </source>
</evidence>
<accession>A0A229UP70</accession>
<keyword evidence="4 6" id="KW-0067">ATP-binding</keyword>